<evidence type="ECO:0000256" key="12">
    <source>
        <dbReference type="SAM" id="MobiDB-lite"/>
    </source>
</evidence>
<comment type="caution">
    <text evidence="14">The sequence shown here is derived from an EMBL/GenBank/DDBJ whole genome shotgun (WGS) entry which is preliminary data.</text>
</comment>
<evidence type="ECO:0000256" key="10">
    <source>
        <dbReference type="ARBA" id="ARBA00023163"/>
    </source>
</evidence>
<feature type="region of interest" description="Disordered" evidence="12">
    <location>
        <begin position="94"/>
        <end position="128"/>
    </location>
</feature>
<evidence type="ECO:0000313" key="14">
    <source>
        <dbReference type="EMBL" id="KAF8714756.1"/>
    </source>
</evidence>
<feature type="domain" description="ZF-HD dimerization-type" evidence="13">
    <location>
        <begin position="528"/>
        <end position="574"/>
    </location>
</feature>
<dbReference type="PROSITE" id="PS51523">
    <property type="entry name" value="ZF_HD_DIMER"/>
    <property type="match status" value="1"/>
</dbReference>
<dbReference type="Proteomes" id="UP000636709">
    <property type="component" value="Unassembled WGS sequence"/>
</dbReference>
<comment type="function">
    <text evidence="1">Putative transcription factor.</text>
</comment>
<evidence type="ECO:0000256" key="4">
    <source>
        <dbReference type="ARBA" id="ARBA00022723"/>
    </source>
</evidence>
<dbReference type="SUPFAM" id="SSF46689">
    <property type="entry name" value="Homeodomain-like"/>
    <property type="match status" value="1"/>
</dbReference>
<feature type="region of interest" description="Disordered" evidence="12">
    <location>
        <begin position="768"/>
        <end position="818"/>
    </location>
</feature>
<dbReference type="Pfam" id="PF04770">
    <property type="entry name" value="ZF-HD_dimer"/>
    <property type="match status" value="1"/>
</dbReference>
<evidence type="ECO:0000256" key="8">
    <source>
        <dbReference type="ARBA" id="ARBA00023125"/>
    </source>
</evidence>
<dbReference type="InterPro" id="IPR006456">
    <property type="entry name" value="ZF_HD_homeobox_Cys/His_dimer"/>
</dbReference>
<dbReference type="AlphaFoldDB" id="A0A835C756"/>
<proteinExistence type="predicted"/>
<organism evidence="14 15">
    <name type="scientific">Digitaria exilis</name>
    <dbReference type="NCBI Taxonomy" id="1010633"/>
    <lineage>
        <taxon>Eukaryota</taxon>
        <taxon>Viridiplantae</taxon>
        <taxon>Streptophyta</taxon>
        <taxon>Embryophyta</taxon>
        <taxon>Tracheophyta</taxon>
        <taxon>Spermatophyta</taxon>
        <taxon>Magnoliopsida</taxon>
        <taxon>Liliopsida</taxon>
        <taxon>Poales</taxon>
        <taxon>Poaceae</taxon>
        <taxon>PACMAD clade</taxon>
        <taxon>Panicoideae</taxon>
        <taxon>Panicodae</taxon>
        <taxon>Paniceae</taxon>
        <taxon>Anthephorinae</taxon>
        <taxon>Digitaria</taxon>
    </lineage>
</organism>
<dbReference type="GO" id="GO:0050793">
    <property type="term" value="P:regulation of developmental process"/>
    <property type="evidence" value="ECO:0007669"/>
    <property type="project" value="TreeGrafter"/>
</dbReference>
<evidence type="ECO:0000256" key="7">
    <source>
        <dbReference type="ARBA" id="ARBA00023015"/>
    </source>
</evidence>
<feature type="compositionally biased region" description="Acidic residues" evidence="12">
    <location>
        <begin position="778"/>
        <end position="790"/>
    </location>
</feature>
<evidence type="ECO:0000256" key="9">
    <source>
        <dbReference type="ARBA" id="ARBA00023155"/>
    </source>
</evidence>
<dbReference type="EMBL" id="JACEFO010001734">
    <property type="protein sequence ID" value="KAF8714756.1"/>
    <property type="molecule type" value="Genomic_DNA"/>
</dbReference>
<dbReference type="PANTHER" id="PTHR31948:SF128">
    <property type="entry name" value="ZINC-FINGER HOMEODOMAIN PROTEIN 8"/>
    <property type="match status" value="1"/>
</dbReference>
<evidence type="ECO:0000256" key="11">
    <source>
        <dbReference type="ARBA" id="ARBA00023242"/>
    </source>
</evidence>
<accession>A0A835C756</accession>
<dbReference type="GO" id="GO:0000976">
    <property type="term" value="F:transcription cis-regulatory region binding"/>
    <property type="evidence" value="ECO:0007669"/>
    <property type="project" value="TreeGrafter"/>
</dbReference>
<protein>
    <recommendedName>
        <fullName evidence="13">ZF-HD dimerization-type domain-containing protein</fullName>
    </recommendedName>
</protein>
<evidence type="ECO:0000256" key="3">
    <source>
        <dbReference type="ARBA" id="ARBA00011416"/>
    </source>
</evidence>
<feature type="compositionally biased region" description="Basic and acidic residues" evidence="12">
    <location>
        <begin position="481"/>
        <end position="496"/>
    </location>
</feature>
<dbReference type="GO" id="GO:0003700">
    <property type="term" value="F:DNA-binding transcription factor activity"/>
    <property type="evidence" value="ECO:0007669"/>
    <property type="project" value="TreeGrafter"/>
</dbReference>
<dbReference type="GO" id="GO:0005634">
    <property type="term" value="C:nucleus"/>
    <property type="evidence" value="ECO:0007669"/>
    <property type="project" value="UniProtKB-SubCell"/>
</dbReference>
<name>A0A835C756_9POAL</name>
<comment type="subcellular location">
    <subcellularLocation>
        <location evidence="2">Nucleus</location>
    </subcellularLocation>
</comment>
<dbReference type="NCBIfam" id="TIGR01566">
    <property type="entry name" value="ZF_HD_prot_N"/>
    <property type="match status" value="1"/>
</dbReference>
<dbReference type="Gene3D" id="1.10.10.60">
    <property type="entry name" value="Homeodomain-like"/>
    <property type="match status" value="1"/>
</dbReference>
<keyword evidence="5" id="KW-0863">Zinc-finger</keyword>
<keyword evidence="9" id="KW-0371">Homeobox</keyword>
<keyword evidence="11" id="KW-0539">Nucleus</keyword>
<feature type="compositionally biased region" description="Low complexity" evidence="12">
    <location>
        <begin position="163"/>
        <end position="173"/>
    </location>
</feature>
<keyword evidence="8" id="KW-0238">DNA-binding</keyword>
<keyword evidence="15" id="KW-1185">Reference proteome</keyword>
<keyword evidence="10" id="KW-0804">Transcription</keyword>
<gene>
    <name evidence="14" type="ORF">HU200_027281</name>
</gene>
<keyword evidence="6" id="KW-0862">Zinc</keyword>
<evidence type="ECO:0000313" key="15">
    <source>
        <dbReference type="Proteomes" id="UP000636709"/>
    </source>
</evidence>
<dbReference type="InterPro" id="IPR009057">
    <property type="entry name" value="Homeodomain-like_sf"/>
</dbReference>
<dbReference type="PANTHER" id="PTHR31948">
    <property type="entry name" value="ZINC-FINGER HOMEODOMAIN PROTEIN 2"/>
    <property type="match status" value="1"/>
</dbReference>
<dbReference type="GO" id="GO:0008270">
    <property type="term" value="F:zinc ion binding"/>
    <property type="evidence" value="ECO:0007669"/>
    <property type="project" value="UniProtKB-KW"/>
</dbReference>
<dbReference type="InterPro" id="IPR006455">
    <property type="entry name" value="Homeodomain_ZF_HD"/>
</dbReference>
<sequence length="818" mass="87119">MLGISLLRGEQRLIELTQRPGTEGAGSRRMRRLPAAAVRYVSKLHPIGVVRVSSLVSARLSLRLDGLKLAGFERGSSAQAIATPQSCVAKRERCRKPGRRRRNGGERALMAGPTPPTAAAADTTPRAHDGWMIRGSGTHMIRGESSPVNGKYPCEDRHRICSHHLPTLPPSSSDPRDTATGRSKRARDVCPVVDGASDSFDSTRLQLSIVHASRIDGRGDGTFAGETHCMHERTSDATIVVTDAAMSISPRLYCTQRARAPVHACMSLAGSLLRLQISSSINARLSVPSLVTGPDLRRRAIDDDAVLLIIHESVRNNSRSPVTGRTAQKIPRPAGRPPASACYGRLAVSPYLTPCDRTRTAATFSTARTFTQSHTPHQRGTDVTVTAPPQCLLDTFPTAPPSLAWLLLVLARLVTWRTRASDQRLPAATWRAGGVGFNRSTDRQASRARIKKTPAALLPAEMVAAAAKAIARETRHHARARAREREDTADGGDRRRSSFVGGDMMDQLSLVPYEAAGGGGEGAAGGKYKECMRNHAAAMGGQAFDGCGEYMPSSPPDSLKCAACGCHRSFHRRAAASCGGSGPPAFFRQPPPPAPTPALLPAPHLNYHPHHHQAALQGFLPSVPAAPAALPHLALPYHAVVPSAAAAPWLGARSGSETPPRADDFGVAGLGLGGSGSGSFGRKRFRTKFTPEQKERMREFAEKQGWRIQRNDDGALERFCDEIGVKRQVLKVWMHNHKHQLASNNNNSPASAAAAGGIGMGINTAGAGVDTGTGVTGDGEDDDDEDDTDDSPPRAAVSSPSPSPISPIEGGFLRTLPR</sequence>
<feature type="region of interest" description="Disordered" evidence="12">
    <location>
        <begin position="163"/>
        <end position="186"/>
    </location>
</feature>
<dbReference type="NCBIfam" id="TIGR01565">
    <property type="entry name" value="homeo_ZF_HD"/>
    <property type="match status" value="1"/>
</dbReference>
<comment type="subunit">
    <text evidence="3">Homo- and heterodimer with other ZFHD proteins.</text>
</comment>
<evidence type="ECO:0000256" key="1">
    <source>
        <dbReference type="ARBA" id="ARBA00004049"/>
    </source>
</evidence>
<dbReference type="FunFam" id="1.10.10.60:FF:000257">
    <property type="entry name" value="Zinc-finger homeodomain protein 2"/>
    <property type="match status" value="1"/>
</dbReference>
<feature type="region of interest" description="Disordered" evidence="12">
    <location>
        <begin position="474"/>
        <end position="501"/>
    </location>
</feature>
<evidence type="ECO:0000256" key="6">
    <source>
        <dbReference type="ARBA" id="ARBA00022833"/>
    </source>
</evidence>
<evidence type="ECO:0000256" key="2">
    <source>
        <dbReference type="ARBA" id="ARBA00004123"/>
    </source>
</evidence>
<evidence type="ECO:0000259" key="13">
    <source>
        <dbReference type="PROSITE" id="PS51523"/>
    </source>
</evidence>
<reference evidence="14" key="1">
    <citation type="submission" date="2020-07" db="EMBL/GenBank/DDBJ databases">
        <title>Genome sequence and genetic diversity analysis of an under-domesticated orphan crop, white fonio (Digitaria exilis).</title>
        <authorList>
            <person name="Bennetzen J.L."/>
            <person name="Chen S."/>
            <person name="Ma X."/>
            <person name="Wang X."/>
            <person name="Yssel A.E.J."/>
            <person name="Chaluvadi S.R."/>
            <person name="Johnson M."/>
            <person name="Gangashetty P."/>
            <person name="Hamidou F."/>
            <person name="Sanogo M.D."/>
            <person name="Zwaenepoel A."/>
            <person name="Wallace J."/>
            <person name="Van De Peer Y."/>
            <person name="Van Deynze A."/>
        </authorList>
    </citation>
    <scope>NUCLEOTIDE SEQUENCE</scope>
    <source>
        <tissue evidence="14">Leaves</tissue>
    </source>
</reference>
<evidence type="ECO:0000256" key="5">
    <source>
        <dbReference type="ARBA" id="ARBA00022771"/>
    </source>
</evidence>
<keyword evidence="4" id="KW-0479">Metal-binding</keyword>
<keyword evidence="7" id="KW-0805">Transcription regulation</keyword>